<reference evidence="6 7" key="1">
    <citation type="submission" date="2018-02" db="EMBL/GenBank/DDBJ databases">
        <title>The genomes of Aspergillus section Nigri reveals drivers in fungal speciation.</title>
        <authorList>
            <consortium name="DOE Joint Genome Institute"/>
            <person name="Vesth T.C."/>
            <person name="Nybo J."/>
            <person name="Theobald S."/>
            <person name="Brandl J."/>
            <person name="Frisvad J.C."/>
            <person name="Nielsen K.F."/>
            <person name="Lyhne E.K."/>
            <person name="Kogle M.E."/>
            <person name="Kuo A."/>
            <person name="Riley R."/>
            <person name="Clum A."/>
            <person name="Nolan M."/>
            <person name="Lipzen A."/>
            <person name="Salamov A."/>
            <person name="Henrissat B."/>
            <person name="Wiebenga A."/>
            <person name="De vries R.P."/>
            <person name="Grigoriev I.V."/>
            <person name="Mortensen U.H."/>
            <person name="Andersen M.R."/>
            <person name="Baker S.E."/>
        </authorList>
    </citation>
    <scope>NUCLEOTIDE SEQUENCE [LARGE SCALE GENOMIC DNA]</scope>
    <source>
        <strain evidence="6 7">CBS 121057</strain>
    </source>
</reference>
<dbReference type="GO" id="GO:0008270">
    <property type="term" value="F:zinc ion binding"/>
    <property type="evidence" value="ECO:0007669"/>
    <property type="project" value="InterPro"/>
</dbReference>
<keyword evidence="2" id="KW-0804">Transcription</keyword>
<gene>
    <name evidence="6" type="ORF">BO78DRAFT_410976</name>
</gene>
<dbReference type="PANTHER" id="PTHR47256">
    <property type="entry name" value="ZN(II)2CYS6 TRANSCRIPTION FACTOR (EUROFUNG)-RELATED"/>
    <property type="match status" value="1"/>
</dbReference>
<evidence type="ECO:0000256" key="4">
    <source>
        <dbReference type="SAM" id="MobiDB-lite"/>
    </source>
</evidence>
<dbReference type="PANTHER" id="PTHR47256:SF5">
    <property type="entry name" value="ZN(II)2CYS6 TRANSCRIPTION FACTOR (EUROFUNG)"/>
    <property type="match status" value="1"/>
</dbReference>
<evidence type="ECO:0000256" key="1">
    <source>
        <dbReference type="ARBA" id="ARBA00023015"/>
    </source>
</evidence>
<feature type="domain" description="Xylanolytic transcriptional activator regulatory" evidence="5">
    <location>
        <begin position="156"/>
        <end position="336"/>
    </location>
</feature>
<sequence length="642" mass="73324">MSMRRKKPNGALPPERAPAPVPQADHHIQRAAAEYATSSGNYHEDLLYDLFQVVRFTDPDHAQTLVEMIRNHASLEEVRAYLDGALAHARATAQDQEALDRLEGLRRGIEVESEPPRFRPQIMDIRYLCGSAPFRLPAKPWTSVTDDDDLVSHLVSLYLVWDYPFFAFFDSQTFVKHMALGQVESDFCSPFLVNALLANACYYSQYTEAYSIPGDVRTKGADFLAEAERHLQSHQFEKGGDIRLASLQAHLLLYERYSLSGHDDWGYTMLHRAIEMAESLGIVNKPDLVLGTSQMSEDMIVSVKRTAWGLFQVDTVVHTNFLRPSRVRSVSVERINRNDADLSEMWTPYPISNLSRPSYMSLYFDEACRLSFIARDISWNLSRIDTSEIDPDQGKQDLYDQLCQWEADLPDSFAPAERLAPHLVLLRMRYHTLVINLCCDRFGVHPLLSESDDRTPPNSKGFSAGDIAVSSARTIANLSQRLRTEYGMEHAHQFAMYAINLALFTLLDQDNFDILDRDFLTLTSAMSIIACRSQLGRSVFHLFKLAVRSRNQGARVQQSEEVPPGIKELFQQDSQSRAPDRWDRYAESLTKIDGDDSYLDTREAPQSLASYGLHDMLERYERLSVGKEDEWHDRRQREESAF</sequence>
<keyword evidence="7" id="KW-1185">Reference proteome</keyword>
<proteinExistence type="predicted"/>
<keyword evidence="3" id="KW-0539">Nucleus</keyword>
<dbReference type="EMBL" id="KZ826402">
    <property type="protein sequence ID" value="PYI02031.1"/>
    <property type="molecule type" value="Genomic_DNA"/>
</dbReference>
<dbReference type="GO" id="GO:0003677">
    <property type="term" value="F:DNA binding"/>
    <property type="evidence" value="ECO:0007669"/>
    <property type="project" value="InterPro"/>
</dbReference>
<feature type="region of interest" description="Disordered" evidence="4">
    <location>
        <begin position="1"/>
        <end position="21"/>
    </location>
</feature>
<evidence type="ECO:0000313" key="7">
    <source>
        <dbReference type="Proteomes" id="UP000248423"/>
    </source>
</evidence>
<evidence type="ECO:0000256" key="3">
    <source>
        <dbReference type="ARBA" id="ARBA00023242"/>
    </source>
</evidence>
<dbReference type="VEuPathDB" id="FungiDB:BO78DRAFT_410976"/>
<dbReference type="AlphaFoldDB" id="A0A319DW52"/>
<evidence type="ECO:0000259" key="5">
    <source>
        <dbReference type="Pfam" id="PF04082"/>
    </source>
</evidence>
<dbReference type="OrthoDB" id="2593732at2759"/>
<dbReference type="GO" id="GO:0006351">
    <property type="term" value="P:DNA-templated transcription"/>
    <property type="evidence" value="ECO:0007669"/>
    <property type="project" value="InterPro"/>
</dbReference>
<dbReference type="Pfam" id="PF04082">
    <property type="entry name" value="Fungal_trans"/>
    <property type="match status" value="1"/>
</dbReference>
<name>A0A319DW52_ASPSB</name>
<dbReference type="CDD" id="cd12148">
    <property type="entry name" value="fungal_TF_MHR"/>
    <property type="match status" value="1"/>
</dbReference>
<evidence type="ECO:0000313" key="6">
    <source>
        <dbReference type="EMBL" id="PYI02031.1"/>
    </source>
</evidence>
<accession>A0A319DW52</accession>
<dbReference type="Proteomes" id="UP000248423">
    <property type="component" value="Unassembled WGS sequence"/>
</dbReference>
<dbReference type="InterPro" id="IPR053187">
    <property type="entry name" value="Notoamide_regulator"/>
</dbReference>
<dbReference type="InterPro" id="IPR007219">
    <property type="entry name" value="XnlR_reg_dom"/>
</dbReference>
<keyword evidence="1" id="KW-0805">Transcription regulation</keyword>
<evidence type="ECO:0000256" key="2">
    <source>
        <dbReference type="ARBA" id="ARBA00023163"/>
    </source>
</evidence>
<protein>
    <submittedName>
        <fullName evidence="6">Pathway-specific regulatory protein</fullName>
    </submittedName>
</protein>
<organism evidence="6 7">
    <name type="scientific">Aspergillus sclerotiicarbonarius (strain CBS 121057 / IBT 28362)</name>
    <dbReference type="NCBI Taxonomy" id="1448318"/>
    <lineage>
        <taxon>Eukaryota</taxon>
        <taxon>Fungi</taxon>
        <taxon>Dikarya</taxon>
        <taxon>Ascomycota</taxon>
        <taxon>Pezizomycotina</taxon>
        <taxon>Eurotiomycetes</taxon>
        <taxon>Eurotiomycetidae</taxon>
        <taxon>Eurotiales</taxon>
        <taxon>Aspergillaceae</taxon>
        <taxon>Aspergillus</taxon>
        <taxon>Aspergillus subgen. Circumdati</taxon>
    </lineage>
</organism>
<feature type="region of interest" description="Disordered" evidence="4">
    <location>
        <begin position="553"/>
        <end position="579"/>
    </location>
</feature>